<dbReference type="EMBL" id="AP012342">
    <property type="protein sequence ID" value="BAM06177.1"/>
    <property type="molecule type" value="Genomic_DNA"/>
</dbReference>
<gene>
    <name evidence="2" type="ordered locus">LFE_0458</name>
</gene>
<accession>I0ILM8</accession>
<dbReference type="OrthoDB" id="9814018at2"/>
<evidence type="ECO:0008006" key="4">
    <source>
        <dbReference type="Google" id="ProtNLM"/>
    </source>
</evidence>
<dbReference type="eggNOG" id="COG2104">
    <property type="taxonomic scope" value="Bacteria"/>
</dbReference>
<dbReference type="Gene3D" id="3.10.20.30">
    <property type="match status" value="1"/>
</dbReference>
<reference evidence="3" key="2">
    <citation type="submission" date="2012-03" db="EMBL/GenBank/DDBJ databases">
        <title>The complete genome sequence of the pioneer microbe on fresh volcanic deposit, Leptospirillum ferrooxidans strain C2-3.</title>
        <authorList>
            <person name="Fujimura R."/>
            <person name="Sato Y."/>
            <person name="Nishizawa T."/>
            <person name="Nanba K."/>
            <person name="Oshima K."/>
            <person name="Hattori M."/>
            <person name="Kamijo T."/>
            <person name="Ohta H."/>
        </authorList>
    </citation>
    <scope>NUCLEOTIDE SEQUENCE [LARGE SCALE GENOMIC DNA]</scope>
    <source>
        <strain evidence="3">C2-3</strain>
    </source>
</reference>
<protein>
    <recommendedName>
        <fullName evidence="4">MoaD/ThiS family protein</fullName>
    </recommendedName>
</protein>
<reference evidence="2 3" key="1">
    <citation type="journal article" date="2012" name="J. Bacteriol.">
        <title>Complete Genome Sequence of Leptospirillum ferrooxidans Strain C2-3, Isolated from a Fresh Volcanic Ash Deposit on the Island of Miyake, Japan.</title>
        <authorList>
            <person name="Fujimura R."/>
            <person name="Sato Y."/>
            <person name="Nishizawa T."/>
            <person name="Oshima K."/>
            <person name="Kim S.-W."/>
            <person name="Hattori M."/>
            <person name="Kamijo T."/>
            <person name="Ohta H."/>
        </authorList>
    </citation>
    <scope>NUCLEOTIDE SEQUENCE [LARGE SCALE GENOMIC DNA]</scope>
    <source>
        <strain evidence="2 3">C2-3</strain>
    </source>
</reference>
<evidence type="ECO:0000313" key="3">
    <source>
        <dbReference type="Proteomes" id="UP000007382"/>
    </source>
</evidence>
<dbReference type="InterPro" id="IPR012675">
    <property type="entry name" value="Beta-grasp_dom_sf"/>
</dbReference>
<dbReference type="SUPFAM" id="SSF54285">
    <property type="entry name" value="MoaD/ThiS"/>
    <property type="match status" value="1"/>
</dbReference>
<sequence>MSESEDQSPEATRSVTEEGTAPHHRVPTPIRVFNAQTGEHIEVPFQKRVSTLLLKLGLDSETVLVIQKDSLLLPGDSIDPQYEVEIRPVISGGSGS</sequence>
<dbReference type="AlphaFoldDB" id="I0ILM8"/>
<feature type="region of interest" description="Disordered" evidence="1">
    <location>
        <begin position="1"/>
        <end position="28"/>
    </location>
</feature>
<proteinExistence type="predicted"/>
<dbReference type="PATRIC" id="fig|1162668.3.peg.538"/>
<dbReference type="KEGG" id="lfc:LFE_0458"/>
<evidence type="ECO:0000313" key="2">
    <source>
        <dbReference type="EMBL" id="BAM06177.1"/>
    </source>
</evidence>
<name>I0ILM8_LEPFC</name>
<dbReference type="Proteomes" id="UP000007382">
    <property type="component" value="Chromosome"/>
</dbReference>
<dbReference type="InterPro" id="IPR016155">
    <property type="entry name" value="Mopterin_synth/thiamin_S_b"/>
</dbReference>
<organism evidence="2 3">
    <name type="scientific">Leptospirillum ferrooxidans (strain C2-3)</name>
    <dbReference type="NCBI Taxonomy" id="1162668"/>
    <lineage>
        <taxon>Bacteria</taxon>
        <taxon>Pseudomonadati</taxon>
        <taxon>Nitrospirota</taxon>
        <taxon>Nitrospiria</taxon>
        <taxon>Nitrospirales</taxon>
        <taxon>Nitrospiraceae</taxon>
        <taxon>Leptospirillum</taxon>
    </lineage>
</organism>
<keyword evidence="3" id="KW-1185">Reference proteome</keyword>
<dbReference type="HOGENOM" id="CLU_2356285_0_0_0"/>
<dbReference type="RefSeq" id="WP_014448670.1">
    <property type="nucleotide sequence ID" value="NC_017094.1"/>
</dbReference>
<evidence type="ECO:0000256" key="1">
    <source>
        <dbReference type="SAM" id="MobiDB-lite"/>
    </source>
</evidence>
<dbReference type="STRING" id="1162668.LFE_0458"/>